<dbReference type="InterPro" id="IPR004839">
    <property type="entry name" value="Aminotransferase_I/II_large"/>
</dbReference>
<dbReference type="Pfam" id="PF00155">
    <property type="entry name" value="Aminotran_1_2"/>
    <property type="match status" value="1"/>
</dbReference>
<comment type="cofactor">
    <cofactor evidence="1 5">
        <name>pyridoxal 5'-phosphate</name>
        <dbReference type="ChEBI" id="CHEBI:597326"/>
    </cofactor>
</comment>
<evidence type="ECO:0000313" key="7">
    <source>
        <dbReference type="EMBL" id="KTR87031.1"/>
    </source>
</evidence>
<dbReference type="InterPro" id="IPR001917">
    <property type="entry name" value="Aminotrans_II_pyridoxalP_BS"/>
</dbReference>
<proteinExistence type="inferred from homology"/>
<dbReference type="InterPro" id="IPR050106">
    <property type="entry name" value="HistidinolP_aminotransfase"/>
</dbReference>
<keyword evidence="8" id="KW-1185">Reference proteome</keyword>
<dbReference type="NCBIfam" id="NF002878">
    <property type="entry name" value="PRK03321.1"/>
    <property type="match status" value="1"/>
</dbReference>
<keyword evidence="2 7" id="KW-0032">Aminotransferase</keyword>
<dbReference type="Proteomes" id="UP000070810">
    <property type="component" value="Unassembled WGS sequence"/>
</dbReference>
<gene>
    <name evidence="7" type="ORF">NS354_01660</name>
</gene>
<dbReference type="GO" id="GO:0008483">
    <property type="term" value="F:transaminase activity"/>
    <property type="evidence" value="ECO:0007669"/>
    <property type="project" value="UniProtKB-KW"/>
</dbReference>
<dbReference type="EMBL" id="LDRK01000010">
    <property type="protein sequence ID" value="KTR87031.1"/>
    <property type="molecule type" value="Genomic_DNA"/>
</dbReference>
<evidence type="ECO:0000256" key="1">
    <source>
        <dbReference type="ARBA" id="ARBA00001933"/>
    </source>
</evidence>
<dbReference type="PANTHER" id="PTHR43643:SF3">
    <property type="entry name" value="HISTIDINOL-PHOSPHATE AMINOTRANSFERASE"/>
    <property type="match status" value="1"/>
</dbReference>
<keyword evidence="4 5" id="KW-0663">Pyridoxal phosphate</keyword>
<dbReference type="Gene3D" id="3.40.640.10">
    <property type="entry name" value="Type I PLP-dependent aspartate aminotransferase-like (Major domain)"/>
    <property type="match status" value="1"/>
</dbReference>
<evidence type="ECO:0000256" key="3">
    <source>
        <dbReference type="ARBA" id="ARBA00022679"/>
    </source>
</evidence>
<comment type="caution">
    <text evidence="7">The sequence shown here is derived from an EMBL/GenBank/DDBJ whole genome shotgun (WGS) entry which is preliminary data.</text>
</comment>
<evidence type="ECO:0000256" key="4">
    <source>
        <dbReference type="ARBA" id="ARBA00022898"/>
    </source>
</evidence>
<organism evidence="7 8">
    <name type="scientific">Leucobacter chromiiresistens</name>
    <dbReference type="NCBI Taxonomy" id="1079994"/>
    <lineage>
        <taxon>Bacteria</taxon>
        <taxon>Bacillati</taxon>
        <taxon>Actinomycetota</taxon>
        <taxon>Actinomycetes</taxon>
        <taxon>Micrococcales</taxon>
        <taxon>Microbacteriaceae</taxon>
        <taxon>Leucobacter</taxon>
    </lineage>
</organism>
<comment type="similarity">
    <text evidence="5">Belongs to the class-II pyridoxal-phosphate-dependent aminotransferase family.</text>
</comment>
<dbReference type="RefSeq" id="WP_058592887.1">
    <property type="nucleotide sequence ID" value="NZ_LDRK01000010.1"/>
</dbReference>
<evidence type="ECO:0000259" key="6">
    <source>
        <dbReference type="Pfam" id="PF00155"/>
    </source>
</evidence>
<dbReference type="InterPro" id="IPR015421">
    <property type="entry name" value="PyrdxlP-dep_Trfase_major"/>
</dbReference>
<feature type="domain" description="Aminotransferase class I/classII large" evidence="6">
    <location>
        <begin position="33"/>
        <end position="356"/>
    </location>
</feature>
<keyword evidence="3 7" id="KW-0808">Transferase</keyword>
<name>A0A147ERH3_9MICO</name>
<evidence type="ECO:0000256" key="5">
    <source>
        <dbReference type="RuleBase" id="RU003693"/>
    </source>
</evidence>
<dbReference type="InterPro" id="IPR015424">
    <property type="entry name" value="PyrdxlP-dep_Trfase"/>
</dbReference>
<dbReference type="CDD" id="cd00609">
    <property type="entry name" value="AAT_like"/>
    <property type="match status" value="1"/>
</dbReference>
<dbReference type="PANTHER" id="PTHR43643">
    <property type="entry name" value="HISTIDINOL-PHOSPHATE AMINOTRANSFERASE 2"/>
    <property type="match status" value="1"/>
</dbReference>
<accession>A0A147ERH3</accession>
<reference evidence="7 8" key="1">
    <citation type="journal article" date="2016" name="Front. Microbiol.">
        <title>Genomic Resource of Rice Seed Associated Bacteria.</title>
        <authorList>
            <person name="Midha S."/>
            <person name="Bansal K."/>
            <person name="Sharma S."/>
            <person name="Kumar N."/>
            <person name="Patil P.P."/>
            <person name="Chaudhry V."/>
            <person name="Patil P.B."/>
        </authorList>
    </citation>
    <scope>NUCLEOTIDE SEQUENCE [LARGE SCALE GENOMIC DNA]</scope>
    <source>
        <strain evidence="7 8">NS354</strain>
    </source>
</reference>
<evidence type="ECO:0000256" key="2">
    <source>
        <dbReference type="ARBA" id="ARBA00022576"/>
    </source>
</evidence>
<dbReference type="Gene3D" id="3.90.1150.10">
    <property type="entry name" value="Aspartate Aminotransferase, domain 1"/>
    <property type="match status" value="1"/>
</dbReference>
<evidence type="ECO:0000313" key="8">
    <source>
        <dbReference type="Proteomes" id="UP000070810"/>
    </source>
</evidence>
<sequence length="382" mass="40246">MSDQAMPPVSLRADVLAVPAYRQGATPTKPGYKLSSNENPFPPLPGVLDAIAQRADVNRYAAVAMPELRETIGAEFGVDGSHVHLAAGSVAILFQLVHAAAGAGDEYLHAWPSFEAYPSLGLASGAAARRVPLTPNAEHDLDAMADAITEGTRVVLLCSPNNPTGPTIRRADFDRFMARVPARTLVVLDEAYREFVTDPEAVRGEDVLRQHPNLVVLRTFSKAYGLAGLRIGYGVGDPAIFAAAASVAIPLSVTGIAESAARASLTPEARAVHAERVAELTERRDALAAALRDLGLAIPQAQGNFVWIPETGETAGGVPDALALAADFSEAGTLVRPFGGVGVRISVGEPESVPVVIDIVRRHLETSAYPAGRSTTHYTESR</sequence>
<dbReference type="SUPFAM" id="SSF53383">
    <property type="entry name" value="PLP-dependent transferases"/>
    <property type="match status" value="1"/>
</dbReference>
<dbReference type="PATRIC" id="fig|1079994.3.peg.27"/>
<dbReference type="OrthoDB" id="9809616at2"/>
<dbReference type="PROSITE" id="PS00599">
    <property type="entry name" value="AA_TRANSFER_CLASS_2"/>
    <property type="match status" value="1"/>
</dbReference>
<dbReference type="AlphaFoldDB" id="A0A147ERH3"/>
<dbReference type="InterPro" id="IPR024892">
    <property type="entry name" value="ArAT"/>
</dbReference>
<dbReference type="GO" id="GO:0030170">
    <property type="term" value="F:pyridoxal phosphate binding"/>
    <property type="evidence" value="ECO:0007669"/>
    <property type="project" value="InterPro"/>
</dbReference>
<protein>
    <submittedName>
        <fullName evidence="7">Aminotransferase</fullName>
    </submittedName>
</protein>
<dbReference type="InterPro" id="IPR015422">
    <property type="entry name" value="PyrdxlP-dep_Trfase_small"/>
</dbReference>